<dbReference type="SUPFAM" id="SSF55681">
    <property type="entry name" value="Class II aaRS and biotin synthetases"/>
    <property type="match status" value="1"/>
</dbReference>
<dbReference type="InterPro" id="IPR002314">
    <property type="entry name" value="aa-tRNA-synt_IIb"/>
</dbReference>
<dbReference type="Pfam" id="PF00587">
    <property type="entry name" value="tRNA-synt_2b"/>
    <property type="match status" value="1"/>
</dbReference>
<dbReference type="PANTHER" id="PTHR11451">
    <property type="entry name" value="THREONINE-TRNA LIGASE"/>
    <property type="match status" value="1"/>
</dbReference>
<dbReference type="RefSeq" id="WP_253756253.1">
    <property type="nucleotide sequence ID" value="NZ_JAMZDZ010000001.1"/>
</dbReference>
<keyword evidence="15" id="KW-1185">Reference proteome</keyword>
<evidence type="ECO:0000313" key="14">
    <source>
        <dbReference type="EMBL" id="MFC4135473.1"/>
    </source>
</evidence>
<dbReference type="EMBL" id="JBHSAY010000021">
    <property type="protein sequence ID" value="MFC4135473.1"/>
    <property type="molecule type" value="Genomic_DNA"/>
</dbReference>
<dbReference type="EC" id="6.1.1.3" evidence="2 12"/>
<keyword evidence="3" id="KW-0963">Cytoplasm</keyword>
<dbReference type="SUPFAM" id="SSF52954">
    <property type="entry name" value="Class II aaRS ABD-related"/>
    <property type="match status" value="1"/>
</dbReference>
<evidence type="ECO:0000259" key="13">
    <source>
        <dbReference type="PROSITE" id="PS50862"/>
    </source>
</evidence>
<dbReference type="InterPro" id="IPR036621">
    <property type="entry name" value="Anticodon-bd_dom_sf"/>
</dbReference>
<name>A0ABV8LYM7_9ACTN</name>
<protein>
    <recommendedName>
        <fullName evidence="2 12">Threonine--tRNA ligase</fullName>
        <ecNumber evidence="2 12">6.1.1.3</ecNumber>
    </recommendedName>
</protein>
<dbReference type="PANTHER" id="PTHR11451:SF56">
    <property type="entry name" value="THREONINE--TRNA LIGASE 1"/>
    <property type="match status" value="1"/>
</dbReference>
<dbReference type="InterPro" id="IPR033728">
    <property type="entry name" value="ThrRS_core"/>
</dbReference>
<sequence length="406" mass="44446">MNDHRKLGRELELFHSDPLVGAGLPIWLPAGAAARHAVEEYIREEERLAGYQHVYSPPMAKHEMYVRSGHVAKFADDMFPPMADDSAPEGEALVLRPSMCPHHAMVFAARGRSYRELPVRVAELGGQYRAERSGVLSGLSRVRAISLNDAHVFCRVDQVGAEVANMLALIKRAHAALGFSVDSYRLSLRGEKFLGESEVWDAAEGMLRDALIAEGVSFFEAPGEAAFYGPKIDLQIHDVQGRELSLATIQVDFAQPERFDLAYVDSEGVKQRPVMVHRSIIGSLERLFAHLIEVHQGAFPAWYAPVQLAVVPIGEAQRDAAWALHDRASRSGLRVEVLEEGSLSLRVREAAQRKIPYAAVIGAREAAAGAVALRLRDGRSLDPQPVGEALDLIQSVVAAHSVALLP</sequence>
<keyword evidence="9" id="KW-0648">Protein biosynthesis</keyword>
<keyword evidence="4 14" id="KW-0436">Ligase</keyword>
<keyword evidence="10" id="KW-0030">Aminoacyl-tRNA synthetase</keyword>
<dbReference type="Proteomes" id="UP001595816">
    <property type="component" value="Unassembled WGS sequence"/>
</dbReference>
<evidence type="ECO:0000256" key="1">
    <source>
        <dbReference type="ARBA" id="ARBA00008226"/>
    </source>
</evidence>
<gene>
    <name evidence="14" type="primary">thrS</name>
    <name evidence="14" type="ORF">ACFOZ4_33080</name>
</gene>
<evidence type="ECO:0000256" key="3">
    <source>
        <dbReference type="ARBA" id="ARBA00022490"/>
    </source>
</evidence>
<evidence type="ECO:0000256" key="6">
    <source>
        <dbReference type="ARBA" id="ARBA00022741"/>
    </source>
</evidence>
<keyword evidence="5" id="KW-0479">Metal-binding</keyword>
<feature type="domain" description="Aminoacyl-transfer RNA synthetases class-II family profile" evidence="13">
    <location>
        <begin position="37"/>
        <end position="300"/>
    </location>
</feature>
<evidence type="ECO:0000256" key="7">
    <source>
        <dbReference type="ARBA" id="ARBA00022833"/>
    </source>
</evidence>
<reference evidence="15" key="1">
    <citation type="journal article" date="2019" name="Int. J. Syst. Evol. Microbiol.">
        <title>The Global Catalogue of Microorganisms (GCM) 10K type strain sequencing project: providing services to taxonomists for standard genome sequencing and annotation.</title>
        <authorList>
            <consortium name="The Broad Institute Genomics Platform"/>
            <consortium name="The Broad Institute Genome Sequencing Center for Infectious Disease"/>
            <person name="Wu L."/>
            <person name="Ma J."/>
        </authorList>
    </citation>
    <scope>NUCLEOTIDE SEQUENCE [LARGE SCALE GENOMIC DNA]</scope>
    <source>
        <strain evidence="15">CGMCC 4.7289</strain>
    </source>
</reference>
<comment type="similarity">
    <text evidence="1">Belongs to the class-II aminoacyl-tRNA synthetase family.</text>
</comment>
<comment type="catalytic activity">
    <reaction evidence="11">
        <text>tRNA(Thr) + L-threonine + ATP = L-threonyl-tRNA(Thr) + AMP + diphosphate + H(+)</text>
        <dbReference type="Rhea" id="RHEA:24624"/>
        <dbReference type="Rhea" id="RHEA-COMP:9670"/>
        <dbReference type="Rhea" id="RHEA-COMP:9704"/>
        <dbReference type="ChEBI" id="CHEBI:15378"/>
        <dbReference type="ChEBI" id="CHEBI:30616"/>
        <dbReference type="ChEBI" id="CHEBI:33019"/>
        <dbReference type="ChEBI" id="CHEBI:57926"/>
        <dbReference type="ChEBI" id="CHEBI:78442"/>
        <dbReference type="ChEBI" id="CHEBI:78534"/>
        <dbReference type="ChEBI" id="CHEBI:456215"/>
        <dbReference type="EC" id="6.1.1.3"/>
    </reaction>
</comment>
<keyword evidence="7" id="KW-0862">Zinc</keyword>
<dbReference type="InterPro" id="IPR004154">
    <property type="entry name" value="Anticodon-bd"/>
</dbReference>
<dbReference type="Gene3D" id="3.40.50.800">
    <property type="entry name" value="Anticodon-binding domain"/>
    <property type="match status" value="1"/>
</dbReference>
<comment type="caution">
    <text evidence="14">The sequence shown here is derived from an EMBL/GenBank/DDBJ whole genome shotgun (WGS) entry which is preliminary data.</text>
</comment>
<evidence type="ECO:0000256" key="11">
    <source>
        <dbReference type="ARBA" id="ARBA00049515"/>
    </source>
</evidence>
<evidence type="ECO:0000256" key="8">
    <source>
        <dbReference type="ARBA" id="ARBA00022840"/>
    </source>
</evidence>
<evidence type="ECO:0000256" key="10">
    <source>
        <dbReference type="ARBA" id="ARBA00023146"/>
    </source>
</evidence>
<dbReference type="CDD" id="cd00771">
    <property type="entry name" value="ThrRS_core"/>
    <property type="match status" value="1"/>
</dbReference>
<dbReference type="InterPro" id="IPR045864">
    <property type="entry name" value="aa-tRNA-synth_II/BPL/LPL"/>
</dbReference>
<dbReference type="PROSITE" id="PS50862">
    <property type="entry name" value="AA_TRNA_LIGASE_II"/>
    <property type="match status" value="1"/>
</dbReference>
<organism evidence="14 15">
    <name type="scientific">Hamadaea flava</name>
    <dbReference type="NCBI Taxonomy" id="1742688"/>
    <lineage>
        <taxon>Bacteria</taxon>
        <taxon>Bacillati</taxon>
        <taxon>Actinomycetota</taxon>
        <taxon>Actinomycetes</taxon>
        <taxon>Micromonosporales</taxon>
        <taxon>Micromonosporaceae</taxon>
        <taxon>Hamadaea</taxon>
    </lineage>
</organism>
<dbReference type="PRINTS" id="PR01047">
    <property type="entry name" value="TRNASYNTHTHR"/>
</dbReference>
<evidence type="ECO:0000256" key="9">
    <source>
        <dbReference type="ARBA" id="ARBA00022917"/>
    </source>
</evidence>
<dbReference type="Gene3D" id="3.30.930.10">
    <property type="entry name" value="Bira Bifunctional Protein, Domain 2"/>
    <property type="match status" value="1"/>
</dbReference>
<evidence type="ECO:0000313" key="15">
    <source>
        <dbReference type="Proteomes" id="UP001595816"/>
    </source>
</evidence>
<dbReference type="Pfam" id="PF03129">
    <property type="entry name" value="HGTP_anticodon"/>
    <property type="match status" value="1"/>
</dbReference>
<evidence type="ECO:0000256" key="12">
    <source>
        <dbReference type="NCBIfam" id="TIGR00418"/>
    </source>
</evidence>
<proteinExistence type="inferred from homology"/>
<dbReference type="NCBIfam" id="TIGR00418">
    <property type="entry name" value="thrS"/>
    <property type="match status" value="1"/>
</dbReference>
<dbReference type="GO" id="GO:0004829">
    <property type="term" value="F:threonine-tRNA ligase activity"/>
    <property type="evidence" value="ECO:0007669"/>
    <property type="project" value="UniProtKB-EC"/>
</dbReference>
<evidence type="ECO:0000256" key="5">
    <source>
        <dbReference type="ARBA" id="ARBA00022723"/>
    </source>
</evidence>
<dbReference type="InterPro" id="IPR006195">
    <property type="entry name" value="aa-tRNA-synth_II"/>
</dbReference>
<evidence type="ECO:0000256" key="2">
    <source>
        <dbReference type="ARBA" id="ARBA00013163"/>
    </source>
</evidence>
<dbReference type="InterPro" id="IPR002320">
    <property type="entry name" value="Thr-tRNA-ligase_IIa"/>
</dbReference>
<accession>A0ABV8LYM7</accession>
<keyword evidence="6" id="KW-0547">Nucleotide-binding</keyword>
<keyword evidence="8" id="KW-0067">ATP-binding</keyword>
<evidence type="ECO:0000256" key="4">
    <source>
        <dbReference type="ARBA" id="ARBA00022598"/>
    </source>
</evidence>